<organism evidence="3 4">
    <name type="scientific">Aldrovandia affinis</name>
    <dbReference type="NCBI Taxonomy" id="143900"/>
    <lineage>
        <taxon>Eukaryota</taxon>
        <taxon>Metazoa</taxon>
        <taxon>Chordata</taxon>
        <taxon>Craniata</taxon>
        <taxon>Vertebrata</taxon>
        <taxon>Euteleostomi</taxon>
        <taxon>Actinopterygii</taxon>
        <taxon>Neopterygii</taxon>
        <taxon>Teleostei</taxon>
        <taxon>Notacanthiformes</taxon>
        <taxon>Halosauridae</taxon>
        <taxon>Aldrovandia</taxon>
    </lineage>
</organism>
<keyword evidence="2" id="KW-0472">Membrane</keyword>
<dbReference type="PANTHER" id="PTHR15951">
    <property type="entry name" value="T-CELL RECEPTOR-ASSOCIATED TRANSMEMBRANE ADAPTER 1"/>
    <property type="match status" value="1"/>
</dbReference>
<keyword evidence="4" id="KW-1185">Reference proteome</keyword>
<sequence length="215" mass="24478">MGCDPWVYAALTLISLGLMISVCLNIVLYRLKPRNSQGEVLGEFMYPEAYHMERHEDEEGQGHQENPIYGNINPDRTGAEGIGGGEDVFYEHMNTRSREEKPPQQDVAYASLDLTVGQKRRKKNRKKQNPKGQNRVGQSSQHEFLEVQSALPSRTSSPMMSRNSIYLNSQQVALETELGWEREMEDHMDSEAVHDDPTRFLCRANQSQVFESDSA</sequence>
<feature type="region of interest" description="Disordered" evidence="1">
    <location>
        <begin position="55"/>
        <end position="163"/>
    </location>
</feature>
<evidence type="ECO:0000256" key="2">
    <source>
        <dbReference type="SAM" id="Phobius"/>
    </source>
</evidence>
<feature type="compositionally biased region" description="Polar residues" evidence="1">
    <location>
        <begin position="150"/>
        <end position="163"/>
    </location>
</feature>
<keyword evidence="2" id="KW-1133">Transmembrane helix</keyword>
<dbReference type="AlphaFoldDB" id="A0AAD7WML0"/>
<dbReference type="PANTHER" id="PTHR15951:SF2">
    <property type="entry name" value="T-CELL RECEPTOR-ASSOCIATED TRANSMEMBRANE ADAPTER 1"/>
    <property type="match status" value="1"/>
</dbReference>
<feature type="transmembrane region" description="Helical" evidence="2">
    <location>
        <begin position="6"/>
        <end position="28"/>
    </location>
</feature>
<dbReference type="GO" id="GO:0050862">
    <property type="term" value="P:positive regulation of T cell receptor signaling pathway"/>
    <property type="evidence" value="ECO:0007669"/>
    <property type="project" value="TreeGrafter"/>
</dbReference>
<reference evidence="3" key="1">
    <citation type="journal article" date="2023" name="Science">
        <title>Genome structures resolve the early diversification of teleost fishes.</title>
        <authorList>
            <person name="Parey E."/>
            <person name="Louis A."/>
            <person name="Montfort J."/>
            <person name="Bouchez O."/>
            <person name="Roques C."/>
            <person name="Iampietro C."/>
            <person name="Lluch J."/>
            <person name="Castinel A."/>
            <person name="Donnadieu C."/>
            <person name="Desvignes T."/>
            <person name="Floi Bucao C."/>
            <person name="Jouanno E."/>
            <person name="Wen M."/>
            <person name="Mejri S."/>
            <person name="Dirks R."/>
            <person name="Jansen H."/>
            <person name="Henkel C."/>
            <person name="Chen W.J."/>
            <person name="Zahm M."/>
            <person name="Cabau C."/>
            <person name="Klopp C."/>
            <person name="Thompson A.W."/>
            <person name="Robinson-Rechavi M."/>
            <person name="Braasch I."/>
            <person name="Lecointre G."/>
            <person name="Bobe J."/>
            <person name="Postlethwait J.H."/>
            <person name="Berthelot C."/>
            <person name="Roest Crollius H."/>
            <person name="Guiguen Y."/>
        </authorList>
    </citation>
    <scope>NUCLEOTIDE SEQUENCE</scope>
    <source>
        <strain evidence="3">NC1722</strain>
    </source>
</reference>
<evidence type="ECO:0000313" key="3">
    <source>
        <dbReference type="EMBL" id="KAJ8402298.1"/>
    </source>
</evidence>
<keyword evidence="2" id="KW-0812">Transmembrane</keyword>
<proteinExistence type="predicted"/>
<dbReference type="EMBL" id="JAINUG010000065">
    <property type="protein sequence ID" value="KAJ8402298.1"/>
    <property type="molecule type" value="Genomic_DNA"/>
</dbReference>
<evidence type="ECO:0008006" key="5">
    <source>
        <dbReference type="Google" id="ProtNLM"/>
    </source>
</evidence>
<accession>A0AAD7WML0</accession>
<dbReference type="GO" id="GO:0001920">
    <property type="term" value="P:negative regulation of receptor recycling"/>
    <property type="evidence" value="ECO:0007669"/>
    <property type="project" value="TreeGrafter"/>
</dbReference>
<evidence type="ECO:0000256" key="1">
    <source>
        <dbReference type="SAM" id="MobiDB-lite"/>
    </source>
</evidence>
<protein>
    <recommendedName>
        <fullName evidence="5">T-cell receptor-associated transmembrane adapter 1</fullName>
    </recommendedName>
</protein>
<feature type="compositionally biased region" description="Basic residues" evidence="1">
    <location>
        <begin position="118"/>
        <end position="129"/>
    </location>
</feature>
<gene>
    <name evidence="3" type="ORF">AAFF_G00371630</name>
</gene>
<feature type="compositionally biased region" description="Basic and acidic residues" evidence="1">
    <location>
        <begin position="89"/>
        <end position="103"/>
    </location>
</feature>
<comment type="caution">
    <text evidence="3">The sequence shown here is derived from an EMBL/GenBank/DDBJ whole genome shotgun (WGS) entry which is preliminary data.</text>
</comment>
<dbReference type="InterPro" id="IPR020399">
    <property type="entry name" value="T-cell_rcpt-assoc_TM_adapter-1"/>
</dbReference>
<name>A0AAD7WML0_9TELE</name>
<dbReference type="Proteomes" id="UP001221898">
    <property type="component" value="Unassembled WGS sequence"/>
</dbReference>
<dbReference type="GO" id="GO:0042101">
    <property type="term" value="C:T cell receptor complex"/>
    <property type="evidence" value="ECO:0007669"/>
    <property type="project" value="TreeGrafter"/>
</dbReference>
<evidence type="ECO:0000313" key="4">
    <source>
        <dbReference type="Proteomes" id="UP001221898"/>
    </source>
</evidence>